<evidence type="ECO:0000259" key="3">
    <source>
        <dbReference type="Pfam" id="PF18069"/>
    </source>
</evidence>
<evidence type="ECO:0000313" key="5">
    <source>
        <dbReference type="EMBL" id="ERG90955.1"/>
    </source>
</evidence>
<dbReference type="HOGENOM" id="CLU_709049_0_0_2"/>
<evidence type="ECO:0000259" key="4">
    <source>
        <dbReference type="Pfam" id="PF24039"/>
    </source>
</evidence>
<dbReference type="STRING" id="1238424.J07HQW1_00986"/>
<sequence>MIKVSGNVSEALITHLTDTANQIDFDGLSITTTDDGYRVETPSIEVSGLTHTDLLDYITTEELAPYATNWYHWESSLSELGRHRRSFLRHAEGAHNDDVITRYTALRSDDGCLTEWGEIQLIATLDDHGRRQYDIRHQDDKGTAPRALEIHTDPRDAREISTYDDRGRYRPLQTAPSLQTGWVFPDLDARDAVETINFLYPASIANWNLERNGELDITHWRETVDRQTGIYGVVEELPRSAVEWVAEACCVDSQCLKRREWQYTEDDQLEADGGTGAFPCREPCSLVIAASRRWTKLEEEDERTYEFDLTPSEKEQLEAIIDAVADGRVGEIREADVYEGANQYRTRFLRAKRVDEEGRLSGTPTEPSTDASQTQKHTADNTDHDETESKGELHEGDDDDRTNHAAETRPEGNTEANEDV</sequence>
<feature type="region of interest" description="Disordered" evidence="1">
    <location>
        <begin position="355"/>
        <end position="420"/>
    </location>
</feature>
<dbReference type="Pfam" id="PF18009">
    <property type="entry name" value="Fer4_23"/>
    <property type="match status" value="1"/>
</dbReference>
<feature type="compositionally biased region" description="Basic and acidic residues" evidence="1">
    <location>
        <begin position="401"/>
        <end position="412"/>
    </location>
</feature>
<dbReference type="Proteomes" id="UP000030649">
    <property type="component" value="Unassembled WGS sequence"/>
</dbReference>
<gene>
    <name evidence="5" type="ORF">J07HQW1_00986</name>
</gene>
<accession>U1N363</accession>
<feature type="domain" description="DR2241 4Fe-4S iron-sulfur cluster binding" evidence="2">
    <location>
        <begin position="213"/>
        <end position="293"/>
    </location>
</feature>
<organism evidence="5 6">
    <name type="scientific">Haloquadratum walsbyi J07HQW1</name>
    <dbReference type="NCBI Taxonomy" id="1238424"/>
    <lineage>
        <taxon>Archaea</taxon>
        <taxon>Methanobacteriati</taxon>
        <taxon>Methanobacteriota</taxon>
        <taxon>Stenosarchaea group</taxon>
        <taxon>Halobacteria</taxon>
        <taxon>Halobacteriales</taxon>
        <taxon>Haloferacaceae</taxon>
        <taxon>Haloquadratum</taxon>
    </lineage>
</organism>
<feature type="domain" description="DUF7348" evidence="4">
    <location>
        <begin position="9"/>
        <end position="76"/>
    </location>
</feature>
<dbReference type="InterPro" id="IPR041181">
    <property type="entry name" value="DR2241_middle"/>
</dbReference>
<dbReference type="Gene3D" id="3.30.70.2320">
    <property type="match status" value="1"/>
</dbReference>
<evidence type="ECO:0000256" key="1">
    <source>
        <dbReference type="SAM" id="MobiDB-lite"/>
    </source>
</evidence>
<dbReference type="EMBL" id="KE356560">
    <property type="protein sequence ID" value="ERG90955.1"/>
    <property type="molecule type" value="Genomic_DNA"/>
</dbReference>
<feature type="domain" description="DR2241 stabilising" evidence="3">
    <location>
        <begin position="101"/>
        <end position="211"/>
    </location>
</feature>
<dbReference type="AlphaFoldDB" id="U1N363"/>
<dbReference type="InterPro" id="IPR055772">
    <property type="entry name" value="DUF7348"/>
</dbReference>
<name>U1N363_9EURY</name>
<evidence type="ECO:0000313" key="6">
    <source>
        <dbReference type="Proteomes" id="UP000030649"/>
    </source>
</evidence>
<proteinExistence type="predicted"/>
<dbReference type="Pfam" id="PF24039">
    <property type="entry name" value="DUF7348"/>
    <property type="match status" value="1"/>
</dbReference>
<evidence type="ECO:0000259" key="2">
    <source>
        <dbReference type="Pfam" id="PF18009"/>
    </source>
</evidence>
<dbReference type="Pfam" id="PF18069">
    <property type="entry name" value="DR2241"/>
    <property type="match status" value="1"/>
</dbReference>
<feature type="compositionally biased region" description="Basic and acidic residues" evidence="1">
    <location>
        <begin position="377"/>
        <end position="394"/>
    </location>
</feature>
<reference evidence="5 6" key="1">
    <citation type="journal article" date="2013" name="PLoS ONE">
        <title>Assembly-driven community genomics of a hypersaline microbial ecosystem.</title>
        <authorList>
            <person name="Podell S."/>
            <person name="Ugalde J.A."/>
            <person name="Narasingarao P."/>
            <person name="Banfield J.F."/>
            <person name="Heidelberg K.B."/>
            <person name="Allen E.E."/>
        </authorList>
    </citation>
    <scope>NUCLEOTIDE SEQUENCE [LARGE SCALE GENOMIC DNA]</scope>
    <source>
        <strain evidence="6">J07HQW1</strain>
    </source>
</reference>
<protein>
    <submittedName>
        <fullName evidence="5">Uncharacterized protein</fullName>
    </submittedName>
</protein>
<dbReference type="Gene3D" id="3.30.1360.190">
    <property type="match status" value="1"/>
</dbReference>
<feature type="compositionally biased region" description="Polar residues" evidence="1">
    <location>
        <begin position="362"/>
        <end position="376"/>
    </location>
</feature>
<dbReference type="InterPro" id="IPR041346">
    <property type="entry name" value="DR2241_Fer4"/>
</dbReference>